<comment type="caution">
    <text evidence="1">The sequence shown here is derived from an EMBL/GenBank/DDBJ whole genome shotgun (WGS) entry which is preliminary data.</text>
</comment>
<evidence type="ECO:0000313" key="2">
    <source>
        <dbReference type="Proteomes" id="UP001140011"/>
    </source>
</evidence>
<proteinExistence type="predicted"/>
<reference evidence="1" key="1">
    <citation type="submission" date="2022-07" db="EMBL/GenBank/DDBJ databases">
        <title>Phylogenomic reconstructions and comparative analyses of Kickxellomycotina fungi.</title>
        <authorList>
            <person name="Reynolds N.K."/>
            <person name="Stajich J.E."/>
            <person name="Barry K."/>
            <person name="Grigoriev I.V."/>
            <person name="Crous P."/>
            <person name="Smith M.E."/>
        </authorList>
    </citation>
    <scope>NUCLEOTIDE SEQUENCE</scope>
    <source>
        <strain evidence="1">BCRC 34297</strain>
    </source>
</reference>
<dbReference type="Proteomes" id="UP001140011">
    <property type="component" value="Unassembled WGS sequence"/>
</dbReference>
<accession>A0A9W8GS31</accession>
<dbReference type="AlphaFoldDB" id="A0A9W8GS31"/>
<sequence length="549" mass="61558">MYALTPFQFLPSHIARLVANYVVGYRDSRRFRDMKLLRPLLYVCHNMRAITLPLYFGFFRLTLASSVSNSPMEPKRRESKDLDHPARHLARYLEIELNEVDIYSGRALQMLSCEPYDGCLFPLARQVAFTIGLGECIWAEQSVVAANISAFVQHIKQTAPVANTYQLSTKGPRVVTPTMDNHFDDLATQLFRLVGQIEYYHSCANSLELQLDGVCNLVRIRDITTGHNNSTFTRLARRNALTLESLEINLSSTSGFADTIQDTDGVYVTYPRLTTLFLGGGMAASSVPPPVFKDIVPFPSLRCLTLSQRYPFGDDVFFRGNAATLEHLSLWLGISTVAALREYRLFTPRSHPSLQRVTIRCFGDITPDTFASKADALRFVLSIGTQTPVRVTNIPVTGAELIGVTTSLSNHASIQVLSLSRTSLDLWQVVTLVKSLLLLSDLSTAPPVIGTLPDGIVLGELPAYVVTTFVPMGPRFRHWRIVSHHDNDMGEDNVKCLLFLALVCPNFTYATTLFSPRRGLNMEMLERAIASDMFKPYAQRLQRFRYLDD</sequence>
<dbReference type="EMBL" id="JANBUH010000405">
    <property type="protein sequence ID" value="KAJ2751409.1"/>
    <property type="molecule type" value="Genomic_DNA"/>
</dbReference>
<keyword evidence="2" id="KW-1185">Reference proteome</keyword>
<organism evidence="1 2">
    <name type="scientific">Coemansia pectinata</name>
    <dbReference type="NCBI Taxonomy" id="1052879"/>
    <lineage>
        <taxon>Eukaryota</taxon>
        <taxon>Fungi</taxon>
        <taxon>Fungi incertae sedis</taxon>
        <taxon>Zoopagomycota</taxon>
        <taxon>Kickxellomycotina</taxon>
        <taxon>Kickxellomycetes</taxon>
        <taxon>Kickxellales</taxon>
        <taxon>Kickxellaceae</taxon>
        <taxon>Coemansia</taxon>
    </lineage>
</organism>
<dbReference type="OrthoDB" id="5556662at2759"/>
<gene>
    <name evidence="1" type="ORF">GGI19_004503</name>
</gene>
<protein>
    <submittedName>
        <fullName evidence="1">Uncharacterized protein</fullName>
    </submittedName>
</protein>
<evidence type="ECO:0000313" key="1">
    <source>
        <dbReference type="EMBL" id="KAJ2751409.1"/>
    </source>
</evidence>
<name>A0A9W8GS31_9FUNG</name>